<evidence type="ECO:0000313" key="1">
    <source>
        <dbReference type="EMBL" id="KAJ8717319.1"/>
    </source>
</evidence>
<gene>
    <name evidence="1" type="ORF">PYW08_005718</name>
</gene>
<dbReference type="EMBL" id="CM056794">
    <property type="protein sequence ID" value="KAJ8717319.1"/>
    <property type="molecule type" value="Genomic_DNA"/>
</dbReference>
<reference evidence="1" key="1">
    <citation type="submission" date="2023-03" db="EMBL/GenBank/DDBJ databases">
        <title>Chromosome-level genomes of two armyworms, Mythimna separata and Mythimna loreyi, provide insights into the biosynthesis and reception of sex pheromones.</title>
        <authorList>
            <person name="Zhao H."/>
        </authorList>
    </citation>
    <scope>NUCLEOTIDE SEQUENCE</scope>
    <source>
        <strain evidence="1">BeijingLab</strain>
    </source>
</reference>
<evidence type="ECO:0000313" key="2">
    <source>
        <dbReference type="Proteomes" id="UP001231649"/>
    </source>
</evidence>
<sequence>MSALFGCGMCCFLMSIWAFLQLTIMGICYHFEAVTLIEDVEEEEYEDYDDFIKKTKHNYKVVARNCFIAAGIYFFLIFVSYGCIVKARAQMKKEEALLDDDEIFCAPKKPEPRNEKKIL</sequence>
<name>A0ACC2QJW8_9NEOP</name>
<dbReference type="Proteomes" id="UP001231649">
    <property type="component" value="Chromosome 18"/>
</dbReference>
<proteinExistence type="predicted"/>
<organism evidence="1 2">
    <name type="scientific">Mythimna loreyi</name>
    <dbReference type="NCBI Taxonomy" id="667449"/>
    <lineage>
        <taxon>Eukaryota</taxon>
        <taxon>Metazoa</taxon>
        <taxon>Ecdysozoa</taxon>
        <taxon>Arthropoda</taxon>
        <taxon>Hexapoda</taxon>
        <taxon>Insecta</taxon>
        <taxon>Pterygota</taxon>
        <taxon>Neoptera</taxon>
        <taxon>Endopterygota</taxon>
        <taxon>Lepidoptera</taxon>
        <taxon>Glossata</taxon>
        <taxon>Ditrysia</taxon>
        <taxon>Noctuoidea</taxon>
        <taxon>Noctuidae</taxon>
        <taxon>Noctuinae</taxon>
        <taxon>Hadenini</taxon>
        <taxon>Mythimna</taxon>
    </lineage>
</organism>
<comment type="caution">
    <text evidence="1">The sequence shown here is derived from an EMBL/GenBank/DDBJ whole genome shotgun (WGS) entry which is preliminary data.</text>
</comment>
<accession>A0ACC2QJW8</accession>
<keyword evidence="2" id="KW-1185">Reference proteome</keyword>
<protein>
    <submittedName>
        <fullName evidence="1">Uncharacterized protein</fullName>
    </submittedName>
</protein>